<evidence type="ECO:0000256" key="1">
    <source>
        <dbReference type="SAM" id="Phobius"/>
    </source>
</evidence>
<feature type="domain" description="VTT" evidence="2">
    <location>
        <begin position="48"/>
        <end position="156"/>
    </location>
</feature>
<keyword evidence="1" id="KW-0812">Transmembrane</keyword>
<organism evidence="3 4">
    <name type="scientific">Pyrinomonas methylaliphatogenes</name>
    <dbReference type="NCBI Taxonomy" id="454194"/>
    <lineage>
        <taxon>Bacteria</taxon>
        <taxon>Pseudomonadati</taxon>
        <taxon>Acidobacteriota</taxon>
        <taxon>Blastocatellia</taxon>
        <taxon>Blastocatellales</taxon>
        <taxon>Pyrinomonadaceae</taxon>
        <taxon>Pyrinomonas</taxon>
    </lineage>
</organism>
<reference evidence="3 4" key="1">
    <citation type="submission" date="2013-12" db="EMBL/GenBank/DDBJ databases">
        <authorList>
            <person name="Stott M."/>
        </authorList>
    </citation>
    <scope>NUCLEOTIDE SEQUENCE [LARGE SCALE GENOMIC DNA]</scope>
    <source>
        <strain evidence="3 4">K22</strain>
    </source>
</reference>
<name>A0A0B6WX96_9BACT</name>
<dbReference type="STRING" id="454194.PYK22_01686"/>
<gene>
    <name evidence="3" type="ORF">PYK22_01686</name>
</gene>
<dbReference type="RefSeq" id="WP_041976163.1">
    <property type="nucleotide sequence ID" value="NZ_CBXV010000006.1"/>
</dbReference>
<dbReference type="InterPro" id="IPR032816">
    <property type="entry name" value="VTT_dom"/>
</dbReference>
<dbReference type="Pfam" id="PF09335">
    <property type="entry name" value="VTT_dom"/>
    <property type="match status" value="1"/>
</dbReference>
<dbReference type="AlphaFoldDB" id="A0A0B6WX96"/>
<keyword evidence="4" id="KW-1185">Reference proteome</keyword>
<evidence type="ECO:0000313" key="4">
    <source>
        <dbReference type="Proteomes" id="UP000031518"/>
    </source>
</evidence>
<keyword evidence="1" id="KW-1133">Transmembrane helix</keyword>
<reference evidence="3 4" key="2">
    <citation type="submission" date="2015-01" db="EMBL/GenBank/DDBJ databases">
        <title>Complete genome sequence of Pyrinomonas methylaliphatogenes type strain K22T.</title>
        <authorList>
            <person name="Lee K.C.Y."/>
            <person name="Power J.F."/>
            <person name="Dunfield P.F."/>
            <person name="Morgan X.C."/>
            <person name="Huttenhower C."/>
            <person name="Stott M.B."/>
        </authorList>
    </citation>
    <scope>NUCLEOTIDE SEQUENCE [LARGE SCALE GENOMIC DNA]</scope>
    <source>
        <strain evidence="3 4">K22</strain>
    </source>
</reference>
<feature type="transmembrane region" description="Helical" evidence="1">
    <location>
        <begin position="12"/>
        <end position="35"/>
    </location>
</feature>
<dbReference type="OrthoDB" id="129346at2"/>
<dbReference type="EMBL" id="CBXV010000006">
    <property type="protein sequence ID" value="CDM65681.1"/>
    <property type="molecule type" value="Genomic_DNA"/>
</dbReference>
<feature type="transmembrane region" description="Helical" evidence="1">
    <location>
        <begin position="55"/>
        <end position="74"/>
    </location>
</feature>
<dbReference type="GO" id="GO:0005886">
    <property type="term" value="C:plasma membrane"/>
    <property type="evidence" value="ECO:0007669"/>
    <property type="project" value="TreeGrafter"/>
</dbReference>
<dbReference type="Proteomes" id="UP000031518">
    <property type="component" value="Unassembled WGS sequence"/>
</dbReference>
<dbReference type="PANTHER" id="PTHR42709:SF11">
    <property type="entry name" value="DEDA FAMILY PROTEIN"/>
    <property type="match status" value="1"/>
</dbReference>
<keyword evidence="1" id="KW-0472">Membrane</keyword>
<evidence type="ECO:0000313" key="3">
    <source>
        <dbReference type="EMBL" id="CDM65681.1"/>
    </source>
</evidence>
<evidence type="ECO:0000259" key="2">
    <source>
        <dbReference type="Pfam" id="PF09335"/>
    </source>
</evidence>
<sequence length="201" mass="22323">MILGWANRFAQVASYLTTFGLFGVFLLALLDSAAIPLPGGPDAALILLTTAYPRWFLLYVLAATSGSVLGCLILQAISRRAGRRALERFSSERRERVRQLIDRYDAFSVFVASILPPPFPFKLFIITAGVFHLNAFRLAVAIGVGRALRYLLEGYLAIHYGARAGELFARYYPTIGMGLAGLIILLLIFRHLFWRARPSLS</sequence>
<dbReference type="PANTHER" id="PTHR42709">
    <property type="entry name" value="ALKALINE PHOSPHATASE LIKE PROTEIN"/>
    <property type="match status" value="1"/>
</dbReference>
<accession>A0A0B6WX96</accession>
<feature type="transmembrane region" description="Helical" evidence="1">
    <location>
        <begin position="168"/>
        <end position="189"/>
    </location>
</feature>
<proteinExistence type="predicted"/>
<protein>
    <submittedName>
        <fullName evidence="3">Uncharacterized membrane-associated protein</fullName>
    </submittedName>
</protein>
<dbReference type="InterPro" id="IPR051311">
    <property type="entry name" value="DedA_domain"/>
</dbReference>